<evidence type="ECO:0000313" key="2">
    <source>
        <dbReference type="Proteomes" id="UP000193827"/>
    </source>
</evidence>
<evidence type="ECO:0000313" key="1">
    <source>
        <dbReference type="EMBL" id="SLN15113.1"/>
    </source>
</evidence>
<reference evidence="1 2" key="1">
    <citation type="submission" date="2017-03" db="EMBL/GenBank/DDBJ databases">
        <authorList>
            <person name="Afonso C.L."/>
            <person name="Miller P.J."/>
            <person name="Scott M.A."/>
            <person name="Spackman E."/>
            <person name="Goraichik I."/>
            <person name="Dimitrov K.M."/>
            <person name="Suarez D.L."/>
            <person name="Swayne D.E."/>
        </authorList>
    </citation>
    <scope>NUCLEOTIDE SEQUENCE [LARGE SCALE GENOMIC DNA]</scope>
    <source>
        <strain evidence="1 2">CECT 8287</strain>
    </source>
</reference>
<dbReference type="EMBL" id="FWFL01000001">
    <property type="protein sequence ID" value="SLN15113.1"/>
    <property type="molecule type" value="Genomic_DNA"/>
</dbReference>
<organism evidence="1 2">
    <name type="scientific">Roseovarius litorisediminis</name>
    <dbReference type="NCBI Taxonomy" id="1312363"/>
    <lineage>
        <taxon>Bacteria</taxon>
        <taxon>Pseudomonadati</taxon>
        <taxon>Pseudomonadota</taxon>
        <taxon>Alphaproteobacteria</taxon>
        <taxon>Rhodobacterales</taxon>
        <taxon>Roseobacteraceae</taxon>
        <taxon>Roseovarius</taxon>
    </lineage>
</organism>
<sequence length="76" mass="8627">MAWALLGLLVVAVVAAIAEALLRRRTKRPLSRHAVHRRPENKPPLGMEATDIALMTQAMKRNARLADKYDGKWPWQ</sequence>
<gene>
    <name evidence="1" type="ORF">PEL8287_00629</name>
</gene>
<dbReference type="RefSeq" id="WP_085890867.1">
    <property type="nucleotide sequence ID" value="NZ_FWFL01000001.1"/>
</dbReference>
<dbReference type="Proteomes" id="UP000193827">
    <property type="component" value="Unassembled WGS sequence"/>
</dbReference>
<accession>A0A1Y5RDU0</accession>
<protein>
    <submittedName>
        <fullName evidence="1">Uncharacterized protein</fullName>
    </submittedName>
</protein>
<proteinExistence type="predicted"/>
<dbReference type="AlphaFoldDB" id="A0A1Y5RDU0"/>
<keyword evidence="2" id="KW-1185">Reference proteome</keyword>
<name>A0A1Y5RDU0_9RHOB</name>